<dbReference type="GO" id="GO:0016810">
    <property type="term" value="F:hydrolase activity, acting on carbon-nitrogen (but not peptide) bonds"/>
    <property type="evidence" value="ECO:0007669"/>
    <property type="project" value="InterPro"/>
</dbReference>
<feature type="domain" description="NodB homology" evidence="1">
    <location>
        <begin position="74"/>
        <end position="306"/>
    </location>
</feature>
<evidence type="ECO:0000313" key="2">
    <source>
        <dbReference type="EMBL" id="RKR15199.1"/>
    </source>
</evidence>
<dbReference type="InterPro" id="IPR011330">
    <property type="entry name" value="Glyco_hydro/deAcase_b/a-brl"/>
</dbReference>
<dbReference type="PANTHER" id="PTHR43123:SF4">
    <property type="entry name" value="POLYSACCHARIDE DEACETYLASE"/>
    <property type="match status" value="1"/>
</dbReference>
<dbReference type="Pfam" id="PF01522">
    <property type="entry name" value="Polysacc_deac_1"/>
    <property type="match status" value="1"/>
</dbReference>
<dbReference type="Gene3D" id="3.20.20.370">
    <property type="entry name" value="Glycoside hydrolase/deacetylase"/>
    <property type="match status" value="1"/>
</dbReference>
<dbReference type="CDD" id="cd10979">
    <property type="entry name" value="CE4_PuuE_like"/>
    <property type="match status" value="1"/>
</dbReference>
<dbReference type="Proteomes" id="UP000269412">
    <property type="component" value="Unassembled WGS sequence"/>
</dbReference>
<dbReference type="PANTHER" id="PTHR43123">
    <property type="entry name" value="POLYSACCHARIDE DEACETYLASE-RELATED"/>
    <property type="match status" value="1"/>
</dbReference>
<evidence type="ECO:0000313" key="3">
    <source>
        <dbReference type="Proteomes" id="UP000269412"/>
    </source>
</evidence>
<name>A0A495EEV5_9FLAO</name>
<accession>A0A495EEV5</accession>
<dbReference type="AlphaFoldDB" id="A0A495EEV5"/>
<proteinExistence type="predicted"/>
<reference evidence="2 3" key="1">
    <citation type="submission" date="2018-10" db="EMBL/GenBank/DDBJ databases">
        <title>Genomic Encyclopedia of Archaeal and Bacterial Type Strains, Phase II (KMG-II): from individual species to whole genera.</title>
        <authorList>
            <person name="Goeker M."/>
        </authorList>
    </citation>
    <scope>NUCLEOTIDE SEQUENCE [LARGE SCALE GENOMIC DNA]</scope>
    <source>
        <strain evidence="2 3">DSM 25230</strain>
    </source>
</reference>
<evidence type="ECO:0000259" key="1">
    <source>
        <dbReference type="PROSITE" id="PS51677"/>
    </source>
</evidence>
<dbReference type="RefSeq" id="WP_121065068.1">
    <property type="nucleotide sequence ID" value="NZ_RBIQ01000007.1"/>
</dbReference>
<organism evidence="2 3">
    <name type="scientific">Maribacter vaceletii</name>
    <dbReference type="NCBI Taxonomy" id="1206816"/>
    <lineage>
        <taxon>Bacteria</taxon>
        <taxon>Pseudomonadati</taxon>
        <taxon>Bacteroidota</taxon>
        <taxon>Flavobacteriia</taxon>
        <taxon>Flavobacteriales</taxon>
        <taxon>Flavobacteriaceae</taxon>
        <taxon>Maribacter</taxon>
    </lineage>
</organism>
<keyword evidence="3" id="KW-1185">Reference proteome</keyword>
<sequence length="306" mass="35537">MALDKTYLEYPERSYGMDHNRYDWDMLSNRKPIIWPNDKKIALWVNVGVQFFPLNQKGIPFKVPGGMTKPYPDLRHYSLRDYGNRVGIYRFFKALDKYNVTSTFAMNTRLAERLPYLTGTLKDRGNEILCHGYDMDKLHYGGQNLDEEKELVKRSLDGLRNLTGQDIKGWVSPAKNESENTPDILAENGIDYFCDWVNDEMPYNFKTKNGNLTAMPLTTELDDHFIILNNLHSAEDWAHQVQDAFQFLLQETKTQGGRILSLNIHPWVLGQPHRIKYLEQILEYLGSHEAVWSASSNTILNAWKNN</sequence>
<dbReference type="OrthoDB" id="9787041at2"/>
<dbReference type="EMBL" id="RBIQ01000007">
    <property type="protein sequence ID" value="RKR15199.1"/>
    <property type="molecule type" value="Genomic_DNA"/>
</dbReference>
<protein>
    <submittedName>
        <fullName evidence="2">Polysaccharide deacetylase</fullName>
    </submittedName>
</protein>
<dbReference type="SUPFAM" id="SSF88713">
    <property type="entry name" value="Glycoside hydrolase/deacetylase"/>
    <property type="match status" value="1"/>
</dbReference>
<dbReference type="GO" id="GO:0005975">
    <property type="term" value="P:carbohydrate metabolic process"/>
    <property type="evidence" value="ECO:0007669"/>
    <property type="project" value="InterPro"/>
</dbReference>
<dbReference type="PROSITE" id="PS51677">
    <property type="entry name" value="NODB"/>
    <property type="match status" value="1"/>
</dbReference>
<comment type="caution">
    <text evidence="2">The sequence shown here is derived from an EMBL/GenBank/DDBJ whole genome shotgun (WGS) entry which is preliminary data.</text>
</comment>
<dbReference type="InterPro" id="IPR002509">
    <property type="entry name" value="NODB_dom"/>
</dbReference>
<gene>
    <name evidence="2" type="ORF">CLV91_1281</name>
</gene>